<dbReference type="RefSeq" id="WP_145068934.1">
    <property type="nucleotide sequence ID" value="NZ_CP036287.1"/>
</dbReference>
<accession>A0A518BQH4</accession>
<dbReference type="Proteomes" id="UP000316921">
    <property type="component" value="Chromosome"/>
</dbReference>
<name>A0A518BQH4_9BACT</name>
<sequence length="871" mass="92692">MFAETFGDLDPRRLAEHLAWAEPQVALGRLVVGDPLKLAPRAWTLCRRAALAACSARLAEATAVELVLGWRLEQGQGDPARFAAAAARRALRCLLPELRATLGPLASGPRSVRALRLAALVQGVPLDPLSRRARQPLVRLVADLRSALSSWDPPAGFERATDRPTLSRVAGLMPEARWSARRERVAGALCEARRRLAKPSPLDAGAARAQLIERRRQLALAQIDGLLAETLARVGGEESFASWRRRRCRGSWRKLALALDDGPNPPGTREPALAVAQRLIAARAALAPRSLANDLWRSRVLAAQHGPRRALEALGAPARTATALERRSLLCERVELLLEVGDVRGALAALGAQPAAVAGSRRLSRLDAWARWARGEPGVTLIDVPCLPPPLRRALEPVDNAAVSQRDSAAVPSHAPVDAAGLGAALLACVGTDGALVELDCPRDRPRHPRGGWSPLPAGSPWLSRRDGVDGGAPQGALSPEARTLLLLPLHGIHGAALGHLHLEFEHRVVPEPAVLRQAADDWAGVLARRTGFFSTTVGEAPEPVAGAGFDPRGMPERVADRLIHSLAGPARQWILVRSGRGTIVVAAATHRAPPLRISASLDRALESALDARAPGVTRVGPAAVASLARDGCSRGAWLVEARSVAAAKRLAGELCQRLARASAALAAAELAELGRCEAGATPLIGTAMGGVPLAELERGADDRAPDRSPPPASLRPERFQRRLAGTLLAVCRDRGRSEPRIAAPLLAALWRVAAKSPPPELRRLVEALLDECETSAPGRDDARRAAERVGLVWSDRVASLAPDPTMVRAALCATRTAGGRINKRAAARLLGWDVGTLARRLAEFAAGKDDDSHVVRSSVRRRPSERTLRS</sequence>
<dbReference type="KEGG" id="pbap:Pla133_43440"/>
<evidence type="ECO:0000313" key="2">
    <source>
        <dbReference type="Proteomes" id="UP000316921"/>
    </source>
</evidence>
<organism evidence="1 2">
    <name type="scientific">Engelhardtia mirabilis</name>
    <dbReference type="NCBI Taxonomy" id="2528011"/>
    <lineage>
        <taxon>Bacteria</taxon>
        <taxon>Pseudomonadati</taxon>
        <taxon>Planctomycetota</taxon>
        <taxon>Planctomycetia</taxon>
        <taxon>Planctomycetia incertae sedis</taxon>
        <taxon>Engelhardtia</taxon>
    </lineage>
</organism>
<gene>
    <name evidence="1" type="ORF">Pla133_43440</name>
</gene>
<dbReference type="EMBL" id="CP036287">
    <property type="protein sequence ID" value="QDU69227.1"/>
    <property type="molecule type" value="Genomic_DNA"/>
</dbReference>
<evidence type="ECO:0000313" key="1">
    <source>
        <dbReference type="EMBL" id="QDU69227.1"/>
    </source>
</evidence>
<proteinExistence type="predicted"/>
<reference evidence="1 2" key="1">
    <citation type="submission" date="2019-02" db="EMBL/GenBank/DDBJ databases">
        <title>Deep-cultivation of Planctomycetes and their phenomic and genomic characterization uncovers novel biology.</title>
        <authorList>
            <person name="Wiegand S."/>
            <person name="Jogler M."/>
            <person name="Boedeker C."/>
            <person name="Pinto D."/>
            <person name="Vollmers J."/>
            <person name="Rivas-Marin E."/>
            <person name="Kohn T."/>
            <person name="Peeters S.H."/>
            <person name="Heuer A."/>
            <person name="Rast P."/>
            <person name="Oberbeckmann S."/>
            <person name="Bunk B."/>
            <person name="Jeske O."/>
            <person name="Meyerdierks A."/>
            <person name="Storesund J.E."/>
            <person name="Kallscheuer N."/>
            <person name="Luecker S."/>
            <person name="Lage O.M."/>
            <person name="Pohl T."/>
            <person name="Merkel B.J."/>
            <person name="Hornburger P."/>
            <person name="Mueller R.-W."/>
            <person name="Bruemmer F."/>
            <person name="Labrenz M."/>
            <person name="Spormann A.M."/>
            <person name="Op den Camp H."/>
            <person name="Overmann J."/>
            <person name="Amann R."/>
            <person name="Jetten M.S.M."/>
            <person name="Mascher T."/>
            <person name="Medema M.H."/>
            <person name="Devos D.P."/>
            <person name="Kaster A.-K."/>
            <person name="Ovreas L."/>
            <person name="Rohde M."/>
            <person name="Galperin M.Y."/>
            <person name="Jogler C."/>
        </authorList>
    </citation>
    <scope>NUCLEOTIDE SEQUENCE [LARGE SCALE GENOMIC DNA]</scope>
    <source>
        <strain evidence="1 2">Pla133</strain>
    </source>
</reference>
<keyword evidence="2" id="KW-1185">Reference proteome</keyword>
<dbReference type="AlphaFoldDB" id="A0A518BQH4"/>
<protein>
    <submittedName>
        <fullName evidence="1">Uncharacterized protein</fullName>
    </submittedName>
</protein>